<evidence type="ECO:0000313" key="7">
    <source>
        <dbReference type="Proteomes" id="UP001210865"/>
    </source>
</evidence>
<dbReference type="Pfam" id="PF01988">
    <property type="entry name" value="VIT1"/>
    <property type="match status" value="1"/>
</dbReference>
<comment type="subcellular location">
    <subcellularLocation>
        <location evidence="1">Endomembrane system</location>
        <topology evidence="1">Multi-pass membrane protein</topology>
    </subcellularLocation>
</comment>
<feature type="transmembrane region" description="Helical" evidence="5">
    <location>
        <begin position="180"/>
        <end position="203"/>
    </location>
</feature>
<evidence type="ECO:0000256" key="4">
    <source>
        <dbReference type="ARBA" id="ARBA00023136"/>
    </source>
</evidence>
<name>A0ABY7NV43_9SPHN</name>
<evidence type="ECO:0000256" key="3">
    <source>
        <dbReference type="ARBA" id="ARBA00022989"/>
    </source>
</evidence>
<feature type="transmembrane region" description="Helical" evidence="5">
    <location>
        <begin position="345"/>
        <end position="366"/>
    </location>
</feature>
<feature type="transmembrane region" description="Helical" evidence="5">
    <location>
        <begin position="281"/>
        <end position="303"/>
    </location>
</feature>
<dbReference type="PANTHER" id="PTHR31851">
    <property type="entry name" value="FE(2+)/MN(2+) TRANSPORTER PCL1"/>
    <property type="match status" value="1"/>
</dbReference>
<organism evidence="6 7">
    <name type="scientific">Sphingomonas abietis</name>
    <dbReference type="NCBI Taxonomy" id="3012344"/>
    <lineage>
        <taxon>Bacteria</taxon>
        <taxon>Pseudomonadati</taxon>
        <taxon>Pseudomonadota</taxon>
        <taxon>Alphaproteobacteria</taxon>
        <taxon>Sphingomonadales</taxon>
        <taxon>Sphingomonadaceae</taxon>
        <taxon>Sphingomonas</taxon>
    </lineage>
</organism>
<accession>A0ABY7NV43</accession>
<keyword evidence="4 5" id="KW-0472">Membrane</keyword>
<dbReference type="InterPro" id="IPR008217">
    <property type="entry name" value="Ccc1_fam"/>
</dbReference>
<evidence type="ECO:0000256" key="5">
    <source>
        <dbReference type="SAM" id="Phobius"/>
    </source>
</evidence>
<sequence>MTLRAYLRGELASAHVYDALADAESDVGVSGVFRRLAAIERRHAAFWRARLERAGVAAPDTPPTCRMRLLASLARRLGASAVLPILARIEAAESHAYDGEPDAVAAGMPADEYSHARIVQAAAMEVGGLPGRALGMIEGRRRGGSGNALRAAVLGANDGLVSNLNLVMGVAGAMANEGTILLTGLAGLIAGACSMAMGEWLSVSSAREMTQRRLAREATAIGDLPELEKQDLILIYRAKGFDAAAAARLVDKLFQSPDRALDSLAREALGIDPDDLGGSPWTAAAASFGLFALGASFPVAPFLLLNGRFAFTASFLLSGVALIGIGAATSLFTGQKASFSAMRQLAIGIAAAAVTFGLGHLIGVSID</sequence>
<dbReference type="EMBL" id="CP115174">
    <property type="protein sequence ID" value="WBO24286.1"/>
    <property type="molecule type" value="Genomic_DNA"/>
</dbReference>
<dbReference type="RefSeq" id="WP_270078914.1">
    <property type="nucleotide sequence ID" value="NZ_CP115174.1"/>
</dbReference>
<evidence type="ECO:0000256" key="2">
    <source>
        <dbReference type="ARBA" id="ARBA00022692"/>
    </source>
</evidence>
<keyword evidence="2 5" id="KW-0812">Transmembrane</keyword>
<dbReference type="InterPro" id="IPR039376">
    <property type="entry name" value="Ferritin_CCC1_N"/>
</dbReference>
<evidence type="ECO:0000313" key="6">
    <source>
        <dbReference type="EMBL" id="WBO24286.1"/>
    </source>
</evidence>
<keyword evidence="3 5" id="KW-1133">Transmembrane helix</keyword>
<dbReference type="InterPro" id="IPR009078">
    <property type="entry name" value="Ferritin-like_SF"/>
</dbReference>
<proteinExistence type="predicted"/>
<keyword evidence="7" id="KW-1185">Reference proteome</keyword>
<protein>
    <submittedName>
        <fullName evidence="6">VIT1/CCC1 family protein</fullName>
    </submittedName>
</protein>
<dbReference type="Proteomes" id="UP001210865">
    <property type="component" value="Chromosome"/>
</dbReference>
<reference evidence="6 7" key="1">
    <citation type="submission" date="2022-12" db="EMBL/GenBank/DDBJ databases">
        <title>Sphingomonas abieness sp. nov., an endophytic bacterium isolated from Abies koreana.</title>
        <authorList>
            <person name="Jiang L."/>
            <person name="Lee J."/>
        </authorList>
    </citation>
    <scope>NUCLEOTIDE SEQUENCE [LARGE SCALE GENOMIC DNA]</scope>
    <source>
        <strain evidence="7">PAMB 00755</strain>
    </source>
</reference>
<gene>
    <name evidence="6" type="ORF">PBT88_09380</name>
</gene>
<dbReference type="CDD" id="cd01044">
    <property type="entry name" value="Ferritin_CCC1_N"/>
    <property type="match status" value="1"/>
</dbReference>
<evidence type="ECO:0000256" key="1">
    <source>
        <dbReference type="ARBA" id="ARBA00004127"/>
    </source>
</evidence>
<dbReference type="SUPFAM" id="SSF47240">
    <property type="entry name" value="Ferritin-like"/>
    <property type="match status" value="1"/>
</dbReference>
<feature type="transmembrane region" description="Helical" evidence="5">
    <location>
        <begin position="309"/>
        <end position="333"/>
    </location>
</feature>